<accession>A0A0C2HJ24</accession>
<dbReference type="PROSITE" id="PS01129">
    <property type="entry name" value="PSI_RLU"/>
    <property type="match status" value="1"/>
</dbReference>
<dbReference type="InterPro" id="IPR006145">
    <property type="entry name" value="PsdUridine_synth_RsuA/RluA"/>
</dbReference>
<sequence length="295" mass="32538">MRAMPEWTLYPHQEGFSALDFLRCRLPAAPTAYLRRLLLRGKVLRGTACVQEHDLLASGDCLRLPDSARIKEFLEASAALGVEILWETPHFLIVNKPPGLAVHRGQGHEEDNLLLRVERLLTQRGEKVRPAPIHRLDRDTSGALLLGKDRNAAGELGKLFMAGAAAKIYLALVCGPGQGSGLLTAPVAAKGKIKDAVTAYRFLTCTSDFSLVELRLETGRTHQIRRHLAACGHPLMGDQRYGGQGIRGQRHFFLHCRQLSFINPWDGHPRSINAPLPENFVSALARLQLCAGERA</sequence>
<evidence type="ECO:0000313" key="5">
    <source>
        <dbReference type="Proteomes" id="UP000035068"/>
    </source>
</evidence>
<evidence type="ECO:0000259" key="3">
    <source>
        <dbReference type="Pfam" id="PF00849"/>
    </source>
</evidence>
<reference evidence="4 5" key="1">
    <citation type="submission" date="2014-12" db="EMBL/GenBank/DDBJ databases">
        <title>Genomes of Geoalkalibacter ferrihydriticus and Geoalkalibacter subterraneus, two haloalkaliphilic metal-reducing members of the Geobacteraceae.</title>
        <authorList>
            <person name="Badalamenti J.P."/>
            <person name="Torres C.I."/>
            <person name="Krajmalnik-Brown R."/>
            <person name="Bond D.R."/>
        </authorList>
    </citation>
    <scope>NUCLEOTIDE SEQUENCE [LARGE SCALE GENOMIC DNA]</scope>
    <source>
        <strain evidence="4 5">DSM 17813</strain>
    </source>
</reference>
<dbReference type="GO" id="GO:0009982">
    <property type="term" value="F:pseudouridine synthase activity"/>
    <property type="evidence" value="ECO:0007669"/>
    <property type="project" value="InterPro"/>
</dbReference>
<dbReference type="GO" id="GO:0003723">
    <property type="term" value="F:RNA binding"/>
    <property type="evidence" value="ECO:0007669"/>
    <property type="project" value="InterPro"/>
</dbReference>
<evidence type="ECO:0000256" key="1">
    <source>
        <dbReference type="ARBA" id="ARBA00010876"/>
    </source>
</evidence>
<comment type="caution">
    <text evidence="4">The sequence shown here is derived from an EMBL/GenBank/DDBJ whole genome shotgun (WGS) entry which is preliminary data.</text>
</comment>
<dbReference type="InterPro" id="IPR050188">
    <property type="entry name" value="RluA_PseudoU_synthase"/>
</dbReference>
<feature type="domain" description="Pseudouridine synthase RsuA/RluA-like" evidence="3">
    <location>
        <begin position="90"/>
        <end position="230"/>
    </location>
</feature>
<dbReference type="EMBL" id="JWJD01000002">
    <property type="protein sequence ID" value="KIH77056.1"/>
    <property type="molecule type" value="Genomic_DNA"/>
</dbReference>
<evidence type="ECO:0000256" key="2">
    <source>
        <dbReference type="ARBA" id="ARBA00023235"/>
    </source>
</evidence>
<gene>
    <name evidence="4" type="ORF">GFER_08425</name>
</gene>
<keyword evidence="2" id="KW-0413">Isomerase</keyword>
<name>A0A0C2HJ24_9BACT</name>
<dbReference type="GO" id="GO:0000455">
    <property type="term" value="P:enzyme-directed rRNA pseudouridine synthesis"/>
    <property type="evidence" value="ECO:0007669"/>
    <property type="project" value="TreeGrafter"/>
</dbReference>
<dbReference type="PANTHER" id="PTHR21600:SF44">
    <property type="entry name" value="RIBOSOMAL LARGE SUBUNIT PSEUDOURIDINE SYNTHASE D"/>
    <property type="match status" value="1"/>
</dbReference>
<dbReference type="InterPro" id="IPR020103">
    <property type="entry name" value="PsdUridine_synth_cat_dom_sf"/>
</dbReference>
<proteinExistence type="inferred from homology"/>
<organism evidence="4 5">
    <name type="scientific">Geoalkalibacter ferrihydriticus DSM 17813</name>
    <dbReference type="NCBI Taxonomy" id="1121915"/>
    <lineage>
        <taxon>Bacteria</taxon>
        <taxon>Pseudomonadati</taxon>
        <taxon>Thermodesulfobacteriota</taxon>
        <taxon>Desulfuromonadia</taxon>
        <taxon>Desulfuromonadales</taxon>
        <taxon>Geoalkalibacteraceae</taxon>
        <taxon>Geoalkalibacter</taxon>
    </lineage>
</organism>
<comment type="similarity">
    <text evidence="1">Belongs to the pseudouridine synthase RluA family.</text>
</comment>
<dbReference type="PANTHER" id="PTHR21600">
    <property type="entry name" value="MITOCHONDRIAL RNA PSEUDOURIDINE SYNTHASE"/>
    <property type="match status" value="1"/>
</dbReference>
<dbReference type="SUPFAM" id="SSF55120">
    <property type="entry name" value="Pseudouridine synthase"/>
    <property type="match status" value="1"/>
</dbReference>
<dbReference type="Gene3D" id="3.30.2350.10">
    <property type="entry name" value="Pseudouridine synthase"/>
    <property type="match status" value="1"/>
</dbReference>
<dbReference type="InterPro" id="IPR006224">
    <property type="entry name" value="PsdUridine_synth_RluA-like_CS"/>
</dbReference>
<dbReference type="AlphaFoldDB" id="A0A0C2HJ24"/>
<evidence type="ECO:0000313" key="4">
    <source>
        <dbReference type="EMBL" id="KIH77056.1"/>
    </source>
</evidence>
<protein>
    <recommendedName>
        <fullName evidence="3">Pseudouridine synthase RsuA/RluA-like domain-containing protein</fullName>
    </recommendedName>
</protein>
<keyword evidence="5" id="KW-1185">Reference proteome</keyword>
<dbReference type="CDD" id="cd02869">
    <property type="entry name" value="PseudoU_synth_RluA_like"/>
    <property type="match status" value="1"/>
</dbReference>
<dbReference type="GO" id="GO:0140098">
    <property type="term" value="F:catalytic activity, acting on RNA"/>
    <property type="evidence" value="ECO:0007669"/>
    <property type="project" value="UniProtKB-ARBA"/>
</dbReference>
<dbReference type="Pfam" id="PF00849">
    <property type="entry name" value="PseudoU_synth_2"/>
    <property type="match status" value="1"/>
</dbReference>
<dbReference type="Proteomes" id="UP000035068">
    <property type="component" value="Unassembled WGS sequence"/>
</dbReference>